<organism evidence="1 2">
    <name type="scientific">Mycetomoellerius zeteki</name>
    <dbReference type="NCBI Taxonomy" id="64791"/>
    <lineage>
        <taxon>Eukaryota</taxon>
        <taxon>Metazoa</taxon>
        <taxon>Ecdysozoa</taxon>
        <taxon>Arthropoda</taxon>
        <taxon>Hexapoda</taxon>
        <taxon>Insecta</taxon>
        <taxon>Pterygota</taxon>
        <taxon>Neoptera</taxon>
        <taxon>Endopterygota</taxon>
        <taxon>Hymenoptera</taxon>
        <taxon>Apocrita</taxon>
        <taxon>Aculeata</taxon>
        <taxon>Formicoidea</taxon>
        <taxon>Formicidae</taxon>
        <taxon>Myrmicinae</taxon>
        <taxon>Mycetomoellerius</taxon>
    </lineage>
</organism>
<protein>
    <submittedName>
        <fullName evidence="1">Uncharacterized protein</fullName>
    </submittedName>
</protein>
<reference evidence="1 2" key="1">
    <citation type="submission" date="2015-09" db="EMBL/GenBank/DDBJ databases">
        <title>Trachymyrmex zeteki WGS genome.</title>
        <authorList>
            <person name="Nygaard S."/>
            <person name="Hu H."/>
            <person name="Boomsma J."/>
            <person name="Zhang G."/>
        </authorList>
    </citation>
    <scope>NUCLEOTIDE SEQUENCE [LARGE SCALE GENOMIC DNA]</scope>
    <source>
        <strain evidence="1">Tzet28-1</strain>
        <tissue evidence="1">Whole body</tissue>
    </source>
</reference>
<dbReference type="AlphaFoldDB" id="A0A151X773"/>
<dbReference type="EMBL" id="KQ982459">
    <property type="protein sequence ID" value="KYQ56148.1"/>
    <property type="molecule type" value="Genomic_DNA"/>
</dbReference>
<sequence>MTSESAPHGLCNKGADKGGYRQRIYRYTDTCIHNALSGRASRACGNLEEASNIPRLTKLPLLPNPLFHFRDIASSQKKKEEERRE</sequence>
<proteinExistence type="predicted"/>
<name>A0A151X773_9HYME</name>
<keyword evidence="2" id="KW-1185">Reference proteome</keyword>
<accession>A0A151X773</accession>
<evidence type="ECO:0000313" key="1">
    <source>
        <dbReference type="EMBL" id="KYQ56148.1"/>
    </source>
</evidence>
<evidence type="ECO:0000313" key="2">
    <source>
        <dbReference type="Proteomes" id="UP000075809"/>
    </source>
</evidence>
<gene>
    <name evidence="1" type="ORF">ALC60_04936</name>
</gene>
<dbReference type="Proteomes" id="UP000075809">
    <property type="component" value="Unassembled WGS sequence"/>
</dbReference>